<dbReference type="SUPFAM" id="SSF53850">
    <property type="entry name" value="Periplasmic binding protein-like II"/>
    <property type="match status" value="1"/>
</dbReference>
<feature type="transmembrane region" description="Helical" evidence="7">
    <location>
        <begin position="728"/>
        <end position="761"/>
    </location>
</feature>
<evidence type="ECO:0000256" key="3">
    <source>
        <dbReference type="ARBA" id="ARBA00022475"/>
    </source>
</evidence>
<accession>A0AA35TDK7</accession>
<evidence type="ECO:0000256" key="8">
    <source>
        <dbReference type="SAM" id="SignalP"/>
    </source>
</evidence>
<dbReference type="AlphaFoldDB" id="A0AA35TDK7"/>
<dbReference type="InterPro" id="IPR035906">
    <property type="entry name" value="MetI-like_sf"/>
</dbReference>
<keyword evidence="8" id="KW-0732">Signal</keyword>
<dbReference type="GO" id="GO:0055085">
    <property type="term" value="P:transmembrane transport"/>
    <property type="evidence" value="ECO:0007669"/>
    <property type="project" value="InterPro"/>
</dbReference>
<keyword evidence="4 7" id="KW-0812">Transmembrane</keyword>
<dbReference type="CDD" id="cd08500">
    <property type="entry name" value="PBP2_NikA_DppA_OppA_like_4"/>
    <property type="match status" value="1"/>
</dbReference>
<dbReference type="SUPFAM" id="SSF161098">
    <property type="entry name" value="MetI-like"/>
    <property type="match status" value="1"/>
</dbReference>
<feature type="transmembrane region" description="Helical" evidence="7">
    <location>
        <begin position="781"/>
        <end position="801"/>
    </location>
</feature>
<protein>
    <submittedName>
        <fullName evidence="10">Oligopeptide transport system permease protein AppB</fullName>
    </submittedName>
</protein>
<organism evidence="10 11">
    <name type="scientific">Geodia barretti</name>
    <name type="common">Barrett's horny sponge</name>
    <dbReference type="NCBI Taxonomy" id="519541"/>
    <lineage>
        <taxon>Eukaryota</taxon>
        <taxon>Metazoa</taxon>
        <taxon>Porifera</taxon>
        <taxon>Demospongiae</taxon>
        <taxon>Heteroscleromorpha</taxon>
        <taxon>Tetractinellida</taxon>
        <taxon>Astrophorina</taxon>
        <taxon>Geodiidae</taxon>
        <taxon>Geodia</taxon>
    </lineage>
</organism>
<reference evidence="10" key="1">
    <citation type="submission" date="2023-03" db="EMBL/GenBank/DDBJ databases">
        <authorList>
            <person name="Steffen K."/>
            <person name="Cardenas P."/>
        </authorList>
    </citation>
    <scope>NUCLEOTIDE SEQUENCE</scope>
</reference>
<evidence type="ECO:0000256" key="1">
    <source>
        <dbReference type="ARBA" id="ARBA00004651"/>
    </source>
</evidence>
<keyword evidence="3" id="KW-1003">Cell membrane</keyword>
<dbReference type="EMBL" id="CASHTH010003516">
    <property type="protein sequence ID" value="CAI8045977.1"/>
    <property type="molecule type" value="Genomic_DNA"/>
</dbReference>
<dbReference type="Gene3D" id="3.40.190.10">
    <property type="entry name" value="Periplasmic binding protein-like II"/>
    <property type="match status" value="1"/>
</dbReference>
<keyword evidence="5 7" id="KW-1133">Transmembrane helix</keyword>
<dbReference type="PROSITE" id="PS01040">
    <property type="entry name" value="SBP_BACTERIAL_5"/>
    <property type="match status" value="1"/>
</dbReference>
<keyword evidence="2" id="KW-0813">Transport</keyword>
<sequence length="918" mass="104630">MYKATALNFIKLLLIFPILIAGCSGSQLEDTSDFSSGVEAKEAPMWAKQVAEGKLPPLSERLPQNPLVAKTNFDGYERPGPYGGTWHRFHTHPDLGTWKMTAGYAPFIRWKFDASGLEPGLAESWEFNEDGSILTLHLRKGVKWSDGHPYTSAAFAFYYDLCLDERHKYGAPVWCQVNGIPMEVETPDDYTIVMKFAGPNWLVPLWLATGFWWCNQYNIPQHYMMQFHPDHNPKYTDFIQFEKENLPHQNPGRPTLWPWRVTKYEKGGFRVELERNPYYYVVDTLGRQLPYIDIVKTGLVPEPQVRVLKILAGEIDCQYRGMELRDLALYLKGQEKGNYKIRRWKSTAGALPAILINWTAPDPVLRQIIRDQRFRKALAYGVDREKCNEIAWRGLLEPQAATVSQEAWHFADEDGQTLFEEWKRADADFDIAAGNRLLDEMGLTARDKKGYRLRPDGKRIEMLMDVPSSNLNSQENDIGLIVQEGWEEMGLKTLLYTPPGAELSLRRTLGKFTISMHGEAEMDLFTYPDWVFPTLAKYWHPKVGKWYETGGEKGEPATGPLKRLLDLYDAIKREPDPKQRHQYVRDAVRIHIDEGPFHLGSAARAPSLLVVGNHFHNVPNDGDYLDREIQRLEEEFGDSSSLAQVEELRERYGLNDPLWKRYLIWITGFVRGNFGESFEYKREVHELIWDRIAFTLIISIGSLIFTYVAAIPLGIYSAMHQYKWSDHFLTFLSFVGMSIPAFLLALSLMVFAFDIFGIPLFGLFSVYYESAPWTWGKLTDLLTHLWIPVIVVGINGTAGLMRIMRGNLLDVLGQPFVQTARAKGLKEIVVVYKHAVRIAINPLISILGMSLPGILSGSAIVSIVLGLPTVGPMLLRSLLNEDIYLAGTLIMMLSLLLVIGNLLADIALAWVDPRIRYE</sequence>
<keyword evidence="6 7" id="KW-0472">Membrane</keyword>
<dbReference type="PANTHER" id="PTHR30465:SF43">
    <property type="entry name" value="OLIGOPEPTIDE ABC TRANSPORTER, PERMEASE PROTEIN"/>
    <property type="match status" value="1"/>
</dbReference>
<evidence type="ECO:0000313" key="11">
    <source>
        <dbReference type="Proteomes" id="UP001174909"/>
    </source>
</evidence>
<name>A0AA35TDK7_GEOBA</name>
<feature type="domain" description="ABC transmembrane type-1" evidence="9">
    <location>
        <begin position="692"/>
        <end position="908"/>
    </location>
</feature>
<evidence type="ECO:0000313" key="10">
    <source>
        <dbReference type="EMBL" id="CAI8045977.1"/>
    </source>
</evidence>
<feature type="transmembrane region" description="Helical" evidence="7">
    <location>
        <begin position="692"/>
        <end position="716"/>
    </location>
</feature>
<feature type="transmembrane region" description="Helical" evidence="7">
    <location>
        <begin position="843"/>
        <end position="865"/>
    </location>
</feature>
<evidence type="ECO:0000256" key="6">
    <source>
        <dbReference type="ARBA" id="ARBA00023136"/>
    </source>
</evidence>
<evidence type="ECO:0000259" key="9">
    <source>
        <dbReference type="PROSITE" id="PS50928"/>
    </source>
</evidence>
<evidence type="ECO:0000256" key="4">
    <source>
        <dbReference type="ARBA" id="ARBA00022692"/>
    </source>
</evidence>
<dbReference type="GO" id="GO:0005886">
    <property type="term" value="C:plasma membrane"/>
    <property type="evidence" value="ECO:0007669"/>
    <property type="project" value="UniProtKB-SubCell"/>
</dbReference>
<evidence type="ECO:0000256" key="2">
    <source>
        <dbReference type="ARBA" id="ARBA00022448"/>
    </source>
</evidence>
<dbReference type="Gene3D" id="1.10.3720.10">
    <property type="entry name" value="MetI-like"/>
    <property type="match status" value="1"/>
</dbReference>
<feature type="transmembrane region" description="Helical" evidence="7">
    <location>
        <begin position="885"/>
        <end position="911"/>
    </location>
</feature>
<feature type="signal peptide" evidence="8">
    <location>
        <begin position="1"/>
        <end position="25"/>
    </location>
</feature>
<dbReference type="PROSITE" id="PS51257">
    <property type="entry name" value="PROKAR_LIPOPROTEIN"/>
    <property type="match status" value="1"/>
</dbReference>
<dbReference type="Gene3D" id="3.10.105.10">
    <property type="entry name" value="Dipeptide-binding Protein, Domain 3"/>
    <property type="match status" value="1"/>
</dbReference>
<dbReference type="Pfam" id="PF00528">
    <property type="entry name" value="BPD_transp_1"/>
    <property type="match status" value="1"/>
</dbReference>
<dbReference type="InterPro" id="IPR000515">
    <property type="entry name" value="MetI-like"/>
</dbReference>
<dbReference type="CDD" id="cd06261">
    <property type="entry name" value="TM_PBP2"/>
    <property type="match status" value="1"/>
</dbReference>
<dbReference type="Proteomes" id="UP001174909">
    <property type="component" value="Unassembled WGS sequence"/>
</dbReference>
<dbReference type="InterPro" id="IPR023765">
    <property type="entry name" value="SBP_5_CS"/>
</dbReference>
<comment type="caution">
    <text evidence="10">The sequence shown here is derived from an EMBL/GenBank/DDBJ whole genome shotgun (WGS) entry which is preliminary data.</text>
</comment>
<keyword evidence="11" id="KW-1185">Reference proteome</keyword>
<gene>
    <name evidence="10" type="ORF">GBAR_LOCUS25420</name>
</gene>
<feature type="chain" id="PRO_5041457514" evidence="8">
    <location>
        <begin position="26"/>
        <end position="918"/>
    </location>
</feature>
<dbReference type="Pfam" id="PF00496">
    <property type="entry name" value="SBP_bac_5"/>
    <property type="match status" value="1"/>
</dbReference>
<dbReference type="PROSITE" id="PS50928">
    <property type="entry name" value="ABC_TM1"/>
    <property type="match status" value="1"/>
</dbReference>
<evidence type="ECO:0000256" key="7">
    <source>
        <dbReference type="SAM" id="Phobius"/>
    </source>
</evidence>
<evidence type="ECO:0000256" key="5">
    <source>
        <dbReference type="ARBA" id="ARBA00022989"/>
    </source>
</evidence>
<dbReference type="PANTHER" id="PTHR30465">
    <property type="entry name" value="INNER MEMBRANE ABC TRANSPORTER"/>
    <property type="match status" value="1"/>
</dbReference>
<comment type="subcellular location">
    <subcellularLocation>
        <location evidence="1">Cell membrane</location>
        <topology evidence="1">Multi-pass membrane protein</topology>
    </subcellularLocation>
</comment>
<dbReference type="InterPro" id="IPR000914">
    <property type="entry name" value="SBP_5_dom"/>
</dbReference>
<proteinExistence type="predicted"/>